<gene>
    <name evidence="1" type="ORF">PG986_014338</name>
</gene>
<dbReference type="EMBL" id="JAQQWE010000010">
    <property type="protein sequence ID" value="KAK7937470.1"/>
    <property type="molecule type" value="Genomic_DNA"/>
</dbReference>
<dbReference type="RefSeq" id="XP_066692798.1">
    <property type="nucleotide sequence ID" value="XM_066850560.1"/>
</dbReference>
<evidence type="ECO:0000313" key="2">
    <source>
        <dbReference type="Proteomes" id="UP001391051"/>
    </source>
</evidence>
<dbReference type="Proteomes" id="UP001391051">
    <property type="component" value="Unassembled WGS sequence"/>
</dbReference>
<organism evidence="1 2">
    <name type="scientific">Apiospora aurea</name>
    <dbReference type="NCBI Taxonomy" id="335848"/>
    <lineage>
        <taxon>Eukaryota</taxon>
        <taxon>Fungi</taxon>
        <taxon>Dikarya</taxon>
        <taxon>Ascomycota</taxon>
        <taxon>Pezizomycotina</taxon>
        <taxon>Sordariomycetes</taxon>
        <taxon>Xylariomycetidae</taxon>
        <taxon>Amphisphaeriales</taxon>
        <taxon>Apiosporaceae</taxon>
        <taxon>Apiospora</taxon>
    </lineage>
</organism>
<dbReference type="GeneID" id="92083622"/>
<evidence type="ECO:0000313" key="1">
    <source>
        <dbReference type="EMBL" id="KAK7937470.1"/>
    </source>
</evidence>
<keyword evidence="2" id="KW-1185">Reference proteome</keyword>
<name>A0ABR1PSP8_9PEZI</name>
<accession>A0ABR1PSP8</accession>
<sequence length="120" mass="13088">MAHTKAQKDKIRKSGLSLQNKTQDLGRYCDVFSALVYWNPTHERSSRQVKAVNFEAHLGANDDANADGDMDVDADAEYESDPECIVAVPAAAAEPLSVYDIIPDEDGGTVILHSPGDRWA</sequence>
<protein>
    <submittedName>
        <fullName evidence="1">Uncharacterized protein</fullName>
    </submittedName>
</protein>
<comment type="caution">
    <text evidence="1">The sequence shown here is derived from an EMBL/GenBank/DDBJ whole genome shotgun (WGS) entry which is preliminary data.</text>
</comment>
<reference evidence="1 2" key="1">
    <citation type="submission" date="2023-01" db="EMBL/GenBank/DDBJ databases">
        <title>Analysis of 21 Apiospora genomes using comparative genomics revels a genus with tremendous synthesis potential of carbohydrate active enzymes and secondary metabolites.</title>
        <authorList>
            <person name="Sorensen T."/>
        </authorList>
    </citation>
    <scope>NUCLEOTIDE SEQUENCE [LARGE SCALE GENOMIC DNA]</scope>
    <source>
        <strain evidence="1 2">CBS 24483</strain>
    </source>
</reference>
<proteinExistence type="predicted"/>